<proteinExistence type="predicted"/>
<dbReference type="EMBL" id="UOFU01000017">
    <property type="protein sequence ID" value="VAW93124.1"/>
    <property type="molecule type" value="Genomic_DNA"/>
</dbReference>
<accession>A0A3B1AGX3</accession>
<protein>
    <submittedName>
        <fullName evidence="1">Uncharacterized protein</fullName>
    </submittedName>
</protein>
<dbReference type="AlphaFoldDB" id="A0A3B1AGX3"/>
<name>A0A3B1AGX3_9ZZZZ</name>
<organism evidence="1">
    <name type="scientific">hydrothermal vent metagenome</name>
    <dbReference type="NCBI Taxonomy" id="652676"/>
    <lineage>
        <taxon>unclassified sequences</taxon>
        <taxon>metagenomes</taxon>
        <taxon>ecological metagenomes</taxon>
    </lineage>
</organism>
<sequence length="39" mass="4396">MNRPRIALFSSGLMGAPLTERLLPLLGRRVPVPLLERVR</sequence>
<evidence type="ECO:0000313" key="1">
    <source>
        <dbReference type="EMBL" id="VAW93124.1"/>
    </source>
</evidence>
<gene>
    <name evidence="1" type="ORF">MNBD_GAMMA20-1509</name>
</gene>
<reference evidence="1" key="1">
    <citation type="submission" date="2018-06" db="EMBL/GenBank/DDBJ databases">
        <authorList>
            <person name="Zhirakovskaya E."/>
        </authorList>
    </citation>
    <scope>NUCLEOTIDE SEQUENCE</scope>
</reference>